<feature type="domain" description="SGNH hydrolase-type esterase" evidence="1">
    <location>
        <begin position="50"/>
        <end position="200"/>
    </location>
</feature>
<reference evidence="2" key="1">
    <citation type="submission" date="2021-04" db="EMBL/GenBank/DDBJ databases">
        <title>Isolation of p-tert-butylphenol degrading bacteria Sphingobium phenoxybenzoativorans Tas13 from active sludge.</title>
        <authorList>
            <person name="Li Y."/>
        </authorList>
    </citation>
    <scope>NUCLEOTIDE SEQUENCE</scope>
    <source>
        <strain evidence="2">Tas13</strain>
    </source>
</reference>
<organism evidence="2 3">
    <name type="scientific">Sphingobium phenoxybenzoativorans</name>
    <dbReference type="NCBI Taxonomy" id="1592790"/>
    <lineage>
        <taxon>Bacteria</taxon>
        <taxon>Pseudomonadati</taxon>
        <taxon>Pseudomonadota</taxon>
        <taxon>Alphaproteobacteria</taxon>
        <taxon>Sphingomonadales</taxon>
        <taxon>Sphingomonadaceae</taxon>
        <taxon>Sphingobium</taxon>
    </lineage>
</organism>
<accession>A0A975K8Z2</accession>
<gene>
    <name evidence="2" type="ORF">KFK14_06190</name>
</gene>
<dbReference type="InterPro" id="IPR013830">
    <property type="entry name" value="SGNH_hydro"/>
</dbReference>
<dbReference type="SUPFAM" id="SSF52266">
    <property type="entry name" value="SGNH hydrolase"/>
    <property type="match status" value="1"/>
</dbReference>
<keyword evidence="3" id="KW-1185">Reference proteome</keyword>
<evidence type="ECO:0000259" key="1">
    <source>
        <dbReference type="Pfam" id="PF13472"/>
    </source>
</evidence>
<protein>
    <submittedName>
        <fullName evidence="2">Lysophospholipase</fullName>
    </submittedName>
</protein>
<dbReference type="Proteomes" id="UP000681425">
    <property type="component" value="Chromosome"/>
</dbReference>
<evidence type="ECO:0000313" key="3">
    <source>
        <dbReference type="Proteomes" id="UP000681425"/>
    </source>
</evidence>
<dbReference type="Gene3D" id="3.40.50.1110">
    <property type="entry name" value="SGNH hydrolase"/>
    <property type="match status" value="1"/>
</dbReference>
<dbReference type="KEGG" id="spph:KFK14_06190"/>
<dbReference type="AlphaFoldDB" id="A0A975K8Z2"/>
<evidence type="ECO:0000313" key="2">
    <source>
        <dbReference type="EMBL" id="QUT07013.1"/>
    </source>
</evidence>
<dbReference type="Pfam" id="PF13472">
    <property type="entry name" value="Lipase_GDSL_2"/>
    <property type="match status" value="1"/>
</dbReference>
<proteinExistence type="predicted"/>
<dbReference type="GO" id="GO:0016788">
    <property type="term" value="F:hydrolase activity, acting on ester bonds"/>
    <property type="evidence" value="ECO:0007669"/>
    <property type="project" value="UniProtKB-ARBA"/>
</dbReference>
<dbReference type="RefSeq" id="WP_212610253.1">
    <property type="nucleotide sequence ID" value="NZ_CP073910.1"/>
</dbReference>
<dbReference type="EMBL" id="CP073910">
    <property type="protein sequence ID" value="QUT07013.1"/>
    <property type="molecule type" value="Genomic_DNA"/>
</dbReference>
<dbReference type="InterPro" id="IPR036514">
    <property type="entry name" value="SGNH_hydro_sf"/>
</dbReference>
<sequence length="230" mass="25415">MTAICVFLIIIGGWAGYRYYAMQKLASAPLPDGGGRQGRCVLWFVGSSTINYWTSLAQDMAPWTTHNRGIAGAVFPQIIRHFEADEKVQPPEAIMLYAGENDIAKGSNADREIANLKAFLAVKDRKFPHTPLFFISTKPSPTRWASFAEQTRYNSAARALITARKDAAYVNIVPMLLTRGRPGNFYVADGVHLNPEGYRRVAGVIRGALESDLPVERVQQCLSEPLAGRD</sequence>
<name>A0A975K8Z2_9SPHN</name>